<accession>A0A419W7G5</accession>
<keyword evidence="6" id="KW-0012">Acyltransferase</keyword>
<protein>
    <submittedName>
        <fullName evidence="8">KDO2-lipid IV(A) lauroyltransferase</fullName>
    </submittedName>
</protein>
<dbReference type="InterPro" id="IPR004960">
    <property type="entry name" value="LipA_acyltrans"/>
</dbReference>
<dbReference type="Proteomes" id="UP000283387">
    <property type="component" value="Unassembled WGS sequence"/>
</dbReference>
<proteinExistence type="predicted"/>
<evidence type="ECO:0000256" key="2">
    <source>
        <dbReference type="ARBA" id="ARBA00022475"/>
    </source>
</evidence>
<sequence length="321" mass="38359">MKTFGQKLTVLLLKGIAYLPFWVLYALSDFFFVLIFHLVGYRKKVVYQNLRNSFPEKSAEEIDKIARKYYRHFCDLFMETAKFDRLSAKELDKHIRYEHLERLNDVFDQGKGMLLICFHYNNWEWNASMIQFLKHDFLMVFSPMKNNPSMENYVTKMRTKFGALKVPMQNAPRASFSLNQGPNYGIMWLAADQTPPAASQYWTTFLNQETPFFSGPQKIALKTNVPVFFHYIHKVKRGQYVVDFFEMTPHPVQDGEHAVLLDYVDIVEKLIQLRPEFWLWSHRRWKHKRSEGQELIPRNKTNRFDKQIDEMFERLNQIKSL</sequence>
<evidence type="ECO:0000256" key="3">
    <source>
        <dbReference type="ARBA" id="ARBA00022519"/>
    </source>
</evidence>
<keyword evidence="4 8" id="KW-0808">Transferase</keyword>
<dbReference type="Pfam" id="PF03279">
    <property type="entry name" value="Lip_A_acyltrans"/>
    <property type="match status" value="1"/>
</dbReference>
<dbReference type="OrthoDB" id="9801955at2"/>
<evidence type="ECO:0000256" key="4">
    <source>
        <dbReference type="ARBA" id="ARBA00022679"/>
    </source>
</evidence>
<keyword evidence="2" id="KW-1003">Cell membrane</keyword>
<dbReference type="GO" id="GO:0009247">
    <property type="term" value="P:glycolipid biosynthetic process"/>
    <property type="evidence" value="ECO:0007669"/>
    <property type="project" value="UniProtKB-ARBA"/>
</dbReference>
<keyword evidence="9" id="KW-1185">Reference proteome</keyword>
<dbReference type="GO" id="GO:0016746">
    <property type="term" value="F:acyltransferase activity"/>
    <property type="evidence" value="ECO:0007669"/>
    <property type="project" value="UniProtKB-KW"/>
</dbReference>
<keyword evidence="3" id="KW-0997">Cell inner membrane</keyword>
<dbReference type="RefSeq" id="WP_120272616.1">
    <property type="nucleotide sequence ID" value="NZ_RAPN01000001.1"/>
</dbReference>
<dbReference type="PANTHER" id="PTHR30606">
    <property type="entry name" value="LIPID A BIOSYNTHESIS LAUROYL ACYLTRANSFERASE"/>
    <property type="match status" value="1"/>
</dbReference>
<dbReference type="GO" id="GO:0005886">
    <property type="term" value="C:plasma membrane"/>
    <property type="evidence" value="ECO:0007669"/>
    <property type="project" value="UniProtKB-SubCell"/>
</dbReference>
<organism evidence="8 9">
    <name type="scientific">Mangrovibacterium diazotrophicum</name>
    <dbReference type="NCBI Taxonomy" id="1261403"/>
    <lineage>
        <taxon>Bacteria</taxon>
        <taxon>Pseudomonadati</taxon>
        <taxon>Bacteroidota</taxon>
        <taxon>Bacteroidia</taxon>
        <taxon>Marinilabiliales</taxon>
        <taxon>Prolixibacteraceae</taxon>
        <taxon>Mangrovibacterium</taxon>
    </lineage>
</organism>
<evidence type="ECO:0000256" key="6">
    <source>
        <dbReference type="ARBA" id="ARBA00023315"/>
    </source>
</evidence>
<keyword evidence="5 7" id="KW-0472">Membrane</keyword>
<evidence type="ECO:0000313" key="9">
    <source>
        <dbReference type="Proteomes" id="UP000283387"/>
    </source>
</evidence>
<evidence type="ECO:0000256" key="7">
    <source>
        <dbReference type="SAM" id="Phobius"/>
    </source>
</evidence>
<name>A0A419W7G5_9BACT</name>
<evidence type="ECO:0000256" key="5">
    <source>
        <dbReference type="ARBA" id="ARBA00023136"/>
    </source>
</evidence>
<gene>
    <name evidence="8" type="ORF">BC643_1655</name>
</gene>
<keyword evidence="7" id="KW-0812">Transmembrane</keyword>
<reference evidence="8 9" key="1">
    <citation type="submission" date="2018-09" db="EMBL/GenBank/DDBJ databases">
        <title>Genomic Encyclopedia of Archaeal and Bacterial Type Strains, Phase II (KMG-II): from individual species to whole genera.</title>
        <authorList>
            <person name="Goeker M."/>
        </authorList>
    </citation>
    <scope>NUCLEOTIDE SEQUENCE [LARGE SCALE GENOMIC DNA]</scope>
    <source>
        <strain evidence="8 9">DSM 27148</strain>
    </source>
</reference>
<keyword evidence="7" id="KW-1133">Transmembrane helix</keyword>
<dbReference type="AlphaFoldDB" id="A0A419W7G5"/>
<dbReference type="PIRSF" id="PIRSF026649">
    <property type="entry name" value="MsbB"/>
    <property type="match status" value="1"/>
</dbReference>
<feature type="transmembrane region" description="Helical" evidence="7">
    <location>
        <begin position="20"/>
        <end position="41"/>
    </location>
</feature>
<dbReference type="PANTHER" id="PTHR30606:SF10">
    <property type="entry name" value="PHOSPHATIDYLINOSITOL MANNOSIDE ACYLTRANSFERASE"/>
    <property type="match status" value="1"/>
</dbReference>
<comment type="subcellular location">
    <subcellularLocation>
        <location evidence="1">Cell inner membrane</location>
    </subcellularLocation>
</comment>
<dbReference type="EMBL" id="RAPN01000001">
    <property type="protein sequence ID" value="RKD91302.1"/>
    <property type="molecule type" value="Genomic_DNA"/>
</dbReference>
<evidence type="ECO:0000313" key="8">
    <source>
        <dbReference type="EMBL" id="RKD91302.1"/>
    </source>
</evidence>
<comment type="caution">
    <text evidence="8">The sequence shown here is derived from an EMBL/GenBank/DDBJ whole genome shotgun (WGS) entry which is preliminary data.</text>
</comment>
<evidence type="ECO:0000256" key="1">
    <source>
        <dbReference type="ARBA" id="ARBA00004533"/>
    </source>
</evidence>
<dbReference type="CDD" id="cd07984">
    <property type="entry name" value="LPLAT_LABLAT-like"/>
    <property type="match status" value="1"/>
</dbReference>